<name>A0A832I3F8_UNCEI</name>
<evidence type="ECO:0000256" key="7">
    <source>
        <dbReference type="ARBA" id="ARBA00031828"/>
    </source>
</evidence>
<organism evidence="8">
    <name type="scientific">Eiseniibacteriota bacterium</name>
    <dbReference type="NCBI Taxonomy" id="2212470"/>
    <lineage>
        <taxon>Bacteria</taxon>
        <taxon>Candidatus Eiseniibacteriota</taxon>
    </lineage>
</organism>
<dbReference type="Gene3D" id="3.40.50.1000">
    <property type="entry name" value="HAD superfamily/HAD-like"/>
    <property type="match status" value="1"/>
</dbReference>
<proteinExistence type="inferred from homology"/>
<keyword evidence="4" id="KW-0479">Metal-binding</keyword>
<dbReference type="EMBL" id="DSQF01000012">
    <property type="protein sequence ID" value="HGZ42874.1"/>
    <property type="molecule type" value="Genomic_DNA"/>
</dbReference>
<keyword evidence="3" id="KW-0963">Cytoplasm</keyword>
<dbReference type="AlphaFoldDB" id="A0A832I3F8"/>
<comment type="subcellular location">
    <subcellularLocation>
        <location evidence="1">Cytoplasm</location>
    </subcellularLocation>
</comment>
<dbReference type="InterPro" id="IPR006543">
    <property type="entry name" value="Histidinol-phos"/>
</dbReference>
<protein>
    <recommendedName>
        <fullName evidence="7">D,D-heptose 1,7-bisphosphate phosphatase</fullName>
    </recommendedName>
</protein>
<dbReference type="PANTHER" id="PTHR42891:SF1">
    <property type="entry name" value="D-GLYCERO-BETA-D-MANNO-HEPTOSE-1,7-BISPHOSPHATE 7-PHOSPHATASE"/>
    <property type="match status" value="1"/>
</dbReference>
<evidence type="ECO:0000256" key="6">
    <source>
        <dbReference type="ARBA" id="ARBA00023277"/>
    </source>
</evidence>
<evidence type="ECO:0000256" key="1">
    <source>
        <dbReference type="ARBA" id="ARBA00004496"/>
    </source>
</evidence>
<evidence type="ECO:0000256" key="5">
    <source>
        <dbReference type="ARBA" id="ARBA00022801"/>
    </source>
</evidence>
<dbReference type="NCBIfam" id="TIGR01656">
    <property type="entry name" value="Histidinol-ppas"/>
    <property type="match status" value="1"/>
</dbReference>
<dbReference type="InterPro" id="IPR006549">
    <property type="entry name" value="HAD-SF_hydro_IIIA"/>
</dbReference>
<dbReference type="PANTHER" id="PTHR42891">
    <property type="entry name" value="D-GLYCERO-BETA-D-MANNO-HEPTOSE-1,7-BISPHOSPHATE 7-PHOSPHATASE"/>
    <property type="match status" value="1"/>
</dbReference>
<gene>
    <name evidence="8" type="ORF">ENR23_05500</name>
</gene>
<evidence type="ECO:0000256" key="3">
    <source>
        <dbReference type="ARBA" id="ARBA00022490"/>
    </source>
</evidence>
<dbReference type="InterPro" id="IPR036412">
    <property type="entry name" value="HAD-like_sf"/>
</dbReference>
<dbReference type="CDD" id="cd07503">
    <property type="entry name" value="HAD_HisB-N"/>
    <property type="match status" value="1"/>
</dbReference>
<dbReference type="InterPro" id="IPR023214">
    <property type="entry name" value="HAD_sf"/>
</dbReference>
<reference evidence="8" key="1">
    <citation type="journal article" date="2020" name="mSystems">
        <title>Genome- and Community-Level Interaction Insights into Carbon Utilization and Element Cycling Functions of Hydrothermarchaeota in Hydrothermal Sediment.</title>
        <authorList>
            <person name="Zhou Z."/>
            <person name="Liu Y."/>
            <person name="Xu W."/>
            <person name="Pan J."/>
            <person name="Luo Z.H."/>
            <person name="Li M."/>
        </authorList>
    </citation>
    <scope>NUCLEOTIDE SEQUENCE [LARGE SCALE GENOMIC DNA]</scope>
    <source>
        <strain evidence="8">SpSt-381</strain>
    </source>
</reference>
<dbReference type="GO" id="GO:0046872">
    <property type="term" value="F:metal ion binding"/>
    <property type="evidence" value="ECO:0007669"/>
    <property type="project" value="UniProtKB-KW"/>
</dbReference>
<evidence type="ECO:0000313" key="8">
    <source>
        <dbReference type="EMBL" id="HGZ42874.1"/>
    </source>
</evidence>
<dbReference type="SUPFAM" id="SSF56784">
    <property type="entry name" value="HAD-like"/>
    <property type="match status" value="1"/>
</dbReference>
<evidence type="ECO:0000256" key="2">
    <source>
        <dbReference type="ARBA" id="ARBA00005628"/>
    </source>
</evidence>
<keyword evidence="6" id="KW-0119">Carbohydrate metabolism</keyword>
<comment type="similarity">
    <text evidence="2">Belongs to the GmhB family.</text>
</comment>
<dbReference type="NCBIfam" id="TIGR01662">
    <property type="entry name" value="HAD-SF-IIIA"/>
    <property type="match status" value="1"/>
</dbReference>
<comment type="caution">
    <text evidence="8">The sequence shown here is derived from an EMBL/GenBank/DDBJ whole genome shotgun (WGS) entry which is preliminary data.</text>
</comment>
<accession>A0A832I3F8</accession>
<evidence type="ECO:0000256" key="4">
    <source>
        <dbReference type="ARBA" id="ARBA00022723"/>
    </source>
</evidence>
<dbReference type="InterPro" id="IPR004446">
    <property type="entry name" value="Heptose_bisP_phosphatase"/>
</dbReference>
<dbReference type="GO" id="GO:0016791">
    <property type="term" value="F:phosphatase activity"/>
    <property type="evidence" value="ECO:0007669"/>
    <property type="project" value="InterPro"/>
</dbReference>
<dbReference type="GO" id="GO:0005975">
    <property type="term" value="P:carbohydrate metabolic process"/>
    <property type="evidence" value="ECO:0007669"/>
    <property type="project" value="InterPro"/>
</dbReference>
<keyword evidence="5 8" id="KW-0378">Hydrolase</keyword>
<dbReference type="GO" id="GO:0005737">
    <property type="term" value="C:cytoplasm"/>
    <property type="evidence" value="ECO:0007669"/>
    <property type="project" value="UniProtKB-SubCell"/>
</dbReference>
<dbReference type="Pfam" id="PF13242">
    <property type="entry name" value="Hydrolase_like"/>
    <property type="match status" value="1"/>
</dbReference>
<sequence>MARARAAVLDVRLARVRAWSAAERLAWSSLYGLGLLEAEEAAAAAADPPVEHERLALWSDDPPPEDPDAAHLDTEILERACERALARARGRAPRPAVFLDRDGTLVVERGYLSDPRELALMPGAARAVRHLAAAGYAVVVISNQSGVGRGAFTLGAAHATMAALRRALRAHGAELDAIYFCPHRPDAGCACRKPGTALLERAADDLQLALRASVMVGDKALDVEAGRRAGARGVLVRTGYGAEEEARAAGAATPDHVADDVEAAARWILEHPAPALEA</sequence>